<reference evidence="15" key="1">
    <citation type="journal article" date="2023" name="Science">
        <title>Genome structures resolve the early diversification of teleost fishes.</title>
        <authorList>
            <person name="Parey E."/>
            <person name="Louis A."/>
            <person name="Montfort J."/>
            <person name="Bouchez O."/>
            <person name="Roques C."/>
            <person name="Iampietro C."/>
            <person name="Lluch J."/>
            <person name="Castinel A."/>
            <person name="Donnadieu C."/>
            <person name="Desvignes T."/>
            <person name="Floi Bucao C."/>
            <person name="Jouanno E."/>
            <person name="Wen M."/>
            <person name="Mejri S."/>
            <person name="Dirks R."/>
            <person name="Jansen H."/>
            <person name="Henkel C."/>
            <person name="Chen W.J."/>
            <person name="Zahm M."/>
            <person name="Cabau C."/>
            <person name="Klopp C."/>
            <person name="Thompson A.W."/>
            <person name="Robinson-Rechavi M."/>
            <person name="Braasch I."/>
            <person name="Lecointre G."/>
            <person name="Bobe J."/>
            <person name="Postlethwait J.H."/>
            <person name="Berthelot C."/>
            <person name="Roest Crollius H."/>
            <person name="Guiguen Y."/>
        </authorList>
    </citation>
    <scope>NUCLEOTIDE SEQUENCE</scope>
    <source>
        <strain evidence="15">WJC10195</strain>
    </source>
</reference>
<keyword evidence="10" id="KW-0943">RNA-mediated gene silencing</keyword>
<comment type="catalytic activity">
    <reaction evidence="12">
        <text>ATP + H2O = ADP + phosphate + H(+)</text>
        <dbReference type="Rhea" id="RHEA:13065"/>
        <dbReference type="ChEBI" id="CHEBI:15377"/>
        <dbReference type="ChEBI" id="CHEBI:15378"/>
        <dbReference type="ChEBI" id="CHEBI:30616"/>
        <dbReference type="ChEBI" id="CHEBI:43474"/>
        <dbReference type="ChEBI" id="CHEBI:456216"/>
        <dbReference type="EC" id="3.6.4.13"/>
    </reaction>
</comment>
<dbReference type="Gene3D" id="2.30.30.140">
    <property type="match status" value="2"/>
</dbReference>
<dbReference type="PANTHER" id="PTHR22655:SF2">
    <property type="entry name" value="ATP-DEPENDENT RNA HELICASE TDRD12-RELATED"/>
    <property type="match status" value="1"/>
</dbReference>
<evidence type="ECO:0000256" key="6">
    <source>
        <dbReference type="ARBA" id="ARBA00022801"/>
    </source>
</evidence>
<dbReference type="FunFam" id="3.40.50.300:FF:001416">
    <property type="entry name" value="Tudor domain containing 12"/>
    <property type="match status" value="1"/>
</dbReference>
<dbReference type="GO" id="GO:0042078">
    <property type="term" value="P:germ-line stem cell division"/>
    <property type="evidence" value="ECO:0007669"/>
    <property type="project" value="TreeGrafter"/>
</dbReference>
<evidence type="ECO:0000256" key="11">
    <source>
        <dbReference type="ARBA" id="ARBA00023254"/>
    </source>
</evidence>
<evidence type="ECO:0000256" key="5">
    <source>
        <dbReference type="ARBA" id="ARBA00022782"/>
    </source>
</evidence>
<evidence type="ECO:0000256" key="10">
    <source>
        <dbReference type="ARBA" id="ARBA00023158"/>
    </source>
</evidence>
<evidence type="ECO:0000259" key="14">
    <source>
        <dbReference type="PROSITE" id="PS51203"/>
    </source>
</evidence>
<dbReference type="GO" id="GO:0051321">
    <property type="term" value="P:meiotic cell cycle"/>
    <property type="evidence" value="ECO:0007669"/>
    <property type="project" value="UniProtKB-KW"/>
</dbReference>
<dbReference type="GO" id="GO:0031047">
    <property type="term" value="P:regulatory ncRNA-mediated gene silencing"/>
    <property type="evidence" value="ECO:0007669"/>
    <property type="project" value="UniProtKB-KW"/>
</dbReference>
<dbReference type="PANTHER" id="PTHR22655">
    <property type="entry name" value="ATP-DEPENDENT RNA HELICASE TDRD12-RELATED"/>
    <property type="match status" value="1"/>
</dbReference>
<proteinExistence type="predicted"/>
<feature type="region of interest" description="Disordered" evidence="13">
    <location>
        <begin position="1316"/>
        <end position="1419"/>
    </location>
</feature>
<dbReference type="SUPFAM" id="SSF49764">
    <property type="entry name" value="HSP20-like chaperones"/>
    <property type="match status" value="1"/>
</dbReference>
<keyword evidence="6" id="KW-0378">Hydrolase</keyword>
<dbReference type="InterPro" id="IPR002999">
    <property type="entry name" value="Tudor"/>
</dbReference>
<keyword evidence="3" id="KW-0677">Repeat</keyword>
<keyword evidence="4" id="KW-0547">Nucleotide-binding</keyword>
<evidence type="ECO:0000256" key="13">
    <source>
        <dbReference type="SAM" id="MobiDB-lite"/>
    </source>
</evidence>
<evidence type="ECO:0000313" key="15">
    <source>
        <dbReference type="EMBL" id="KAJ8343367.1"/>
    </source>
</evidence>
<dbReference type="EC" id="3.6.4.13" evidence="1"/>
<dbReference type="SUPFAM" id="SSF52540">
    <property type="entry name" value="P-loop containing nucleoside triphosphate hydrolases"/>
    <property type="match status" value="2"/>
</dbReference>
<keyword evidence="11" id="KW-0469">Meiosis</keyword>
<dbReference type="Gene3D" id="2.60.40.790">
    <property type="match status" value="1"/>
</dbReference>
<feature type="non-terminal residue" evidence="15">
    <location>
        <position position="1"/>
    </location>
</feature>
<keyword evidence="7" id="KW-0347">Helicase</keyword>
<dbReference type="CDD" id="cd20435">
    <property type="entry name" value="Tudor_TDRD12_rpt2"/>
    <property type="match status" value="1"/>
</dbReference>
<dbReference type="OrthoDB" id="249932at2759"/>
<evidence type="ECO:0000256" key="1">
    <source>
        <dbReference type="ARBA" id="ARBA00012552"/>
    </source>
</evidence>
<keyword evidence="2" id="KW-0217">Developmental protein</keyword>
<keyword evidence="9" id="KW-0744">Spermatogenesis</keyword>
<feature type="region of interest" description="Disordered" evidence="13">
    <location>
        <begin position="476"/>
        <end position="543"/>
    </location>
</feature>
<keyword evidence="16" id="KW-1185">Reference proteome</keyword>
<feature type="region of interest" description="Disordered" evidence="13">
    <location>
        <begin position="1273"/>
        <end position="1297"/>
    </location>
</feature>
<evidence type="ECO:0000256" key="9">
    <source>
        <dbReference type="ARBA" id="ARBA00022871"/>
    </source>
</evidence>
<evidence type="ECO:0000256" key="7">
    <source>
        <dbReference type="ARBA" id="ARBA00022806"/>
    </source>
</evidence>
<keyword evidence="5" id="KW-0221">Differentiation</keyword>
<dbReference type="InterPro" id="IPR007052">
    <property type="entry name" value="CS_dom"/>
</dbReference>
<dbReference type="PROSITE" id="PS51203">
    <property type="entry name" value="CS"/>
    <property type="match status" value="1"/>
</dbReference>
<evidence type="ECO:0000256" key="2">
    <source>
        <dbReference type="ARBA" id="ARBA00022473"/>
    </source>
</evidence>
<accession>A0A9Q1ER00</accession>
<dbReference type="GO" id="GO:0007283">
    <property type="term" value="P:spermatogenesis"/>
    <property type="evidence" value="ECO:0007669"/>
    <property type="project" value="UniProtKB-KW"/>
</dbReference>
<dbReference type="InterPro" id="IPR011545">
    <property type="entry name" value="DEAD/DEAH_box_helicase_dom"/>
</dbReference>
<protein>
    <recommendedName>
        <fullName evidence="1">RNA helicase</fullName>
        <ecNumber evidence="1">3.6.4.13</ecNumber>
    </recommendedName>
</protein>
<feature type="region of interest" description="Disordered" evidence="13">
    <location>
        <begin position="401"/>
        <end position="438"/>
    </location>
</feature>
<feature type="compositionally biased region" description="Low complexity" evidence="13">
    <location>
        <begin position="411"/>
        <end position="427"/>
    </location>
</feature>
<dbReference type="Gene3D" id="2.40.50.90">
    <property type="match status" value="1"/>
</dbReference>
<dbReference type="GO" id="GO:0003724">
    <property type="term" value="F:RNA helicase activity"/>
    <property type="evidence" value="ECO:0007669"/>
    <property type="project" value="UniProtKB-EC"/>
</dbReference>
<sequence>LTSRLRGGRVGSRNKISTVRGQHQDAFLPVSYDIRYYFRIVEISEWMNKFNYKRVKPDSFSTPRHVAGVSVHGHFPGFSCDVATAQCQGDPKGAETMLEISILKIQDPGCFWGRIVKGAGLNVQSPNEYEYLHVTMNLFYHDVNLDVQKIRPPSLAERQVCVVYSPTRKSWCRAVIESIFLGTVGCQVMCFLVDHAEHLLVSSDSVRAPLEKFLQLPFWVRKFRLAGICPMRLHVPVYQEKAKLVPSNHWDGSATRYLHSLVQASSLLEAVLCEVLEEATVIELYLTVRSVKICVNDDLVTKKFACFSSNKSGSSLLNRTDDPSPAMLPGDIFSNGNSFMAQNGCVSRALCSSISPRKDLEQGKPEACETVGVVGSARGTQVPPLGAPEAQPLCPETHAGAEAQCAGSGGDVAKSASDSSGKSAAGDFPSDDNRGDGIHHALESEAQTSLADDLLSKLNLFRFMKFLNPISKSATAIPKTDSEEKVESVQNLPEENAETQEISAAPRTEETPGAPPPGQVRAASVLVEEEEEEEEATAFTEQPKLEEELDCARLLQLLNPDPLNPDPECLDGTTGADSLCQSVQCEPSQSGILLHSAIDIDPCTSLAHSPITDNIRQALLRKGYSGPRVAVRYCWPAVARGCDTLLISSCGTEPLTYIPPLLSHLHLASACNTLTSRTGPIVVILCHGWEKAQRVFDLLEDIPAAGSLHPTIVLVGKEKDEAKAVKIQRNCQMLVTTPFSLARLLGFHCFLFLRLCYLVLDEVDVLFSKAPEEMAVALQHFQKAAASEERASCTKLIIAVGKQWSREVETLVREHMRDPCIIITIMEEASLYGGVHQMILLCLDCTKVSVLLGTVDFIPEVAQKTLIITNSVEEVEHVFQAVNNTAAFCLKVHEGLTYQFDFVIEQWRKPIGPGTHVILVMTNECLKALGIRDATCVVHYGFPNSPKLFGSRLCCMSDNFQNLSDKDCEKQPRLAKSVLLLSERDARHVTGVMRYLERSDAVLPAELLLFSQGVLQAKEEQKNGRPLCGYLKSFGFCRDSRVCPDRHRINPTQDAPRHPVSGNVVVLPLYIKNASCYYGRIVSRRENECSYESLAAEMVEYYATEKFNVKEVVEGGIYGIQEEGVYRRVKVLVAPDKGERLFCSVKVHFLDEGREQEVKAHQLLMLPSRLHSLPPQALEMIVCRAKPIDGEVDWNPKVNRSISQKIKGVEHHAKIVLSLGNTVWLDPMVRMTRLPGLKTTINEYNVRSEVLATGMGTSNPEHLELLGALSREASASTAAGEPSPNMRPEAPAEALETRLKSPAEALANIMKAYTQSLQPGPQEPKGPPESEPGVPASPAESEPGVPASPAESEPGVPASPAENGPQAPLGIPETGARVGSCHSLLPFPGMDAPVRNGPRAVSGAPESKPRPPAAAAASLENGVQAPAPALGDGLNVGSSCSCGPPPVARQAEEEQTQAIRFHPHIKWFEREDFVVLNIKLLNPTEQKCEFFSDRLVYSARLNGRHYHADLELRGTIVADESTWDVKCNEPVVRLIKEEKGAWNVLLKRKNAFVTFDFDHYEGDEPAMEKATSVLEHLPVGERGGRFVEFTGEEGCYVRSDSESDSD</sequence>
<name>A0A9Q1ER00_SYNKA</name>
<evidence type="ECO:0000313" key="16">
    <source>
        <dbReference type="Proteomes" id="UP001152622"/>
    </source>
</evidence>
<dbReference type="Gene3D" id="3.40.50.300">
    <property type="entry name" value="P-loop containing nucleotide triphosphate hydrolases"/>
    <property type="match status" value="2"/>
</dbReference>
<gene>
    <name evidence="15" type="ORF">SKAU_G00306960</name>
</gene>
<evidence type="ECO:0000256" key="4">
    <source>
        <dbReference type="ARBA" id="ARBA00022741"/>
    </source>
</evidence>
<feature type="compositionally biased region" description="Pro residues" evidence="13">
    <location>
        <begin position="1321"/>
        <end position="1330"/>
    </location>
</feature>
<evidence type="ECO:0000256" key="8">
    <source>
        <dbReference type="ARBA" id="ARBA00022840"/>
    </source>
</evidence>
<feature type="domain" description="CS" evidence="14">
    <location>
        <begin position="1460"/>
        <end position="1546"/>
    </location>
</feature>
<evidence type="ECO:0000256" key="3">
    <source>
        <dbReference type="ARBA" id="ARBA00022737"/>
    </source>
</evidence>
<keyword evidence="8" id="KW-0067">ATP-binding</keyword>
<evidence type="ECO:0000256" key="12">
    <source>
        <dbReference type="ARBA" id="ARBA00047984"/>
    </source>
</evidence>
<comment type="caution">
    <text evidence="15">The sequence shown here is derived from an EMBL/GenBank/DDBJ whole genome shotgun (WGS) entry which is preliminary data.</text>
</comment>
<dbReference type="GO" id="GO:0016787">
    <property type="term" value="F:hydrolase activity"/>
    <property type="evidence" value="ECO:0007669"/>
    <property type="project" value="UniProtKB-KW"/>
</dbReference>
<dbReference type="Pfam" id="PF00270">
    <property type="entry name" value="DEAD"/>
    <property type="match status" value="1"/>
</dbReference>
<dbReference type="InterPro" id="IPR035437">
    <property type="entry name" value="SNase_OB-fold_sf"/>
</dbReference>
<dbReference type="GO" id="GO:0003676">
    <property type="term" value="F:nucleic acid binding"/>
    <property type="evidence" value="ECO:0007669"/>
    <property type="project" value="InterPro"/>
</dbReference>
<dbReference type="InterPro" id="IPR008978">
    <property type="entry name" value="HSP20-like_chaperone"/>
</dbReference>
<dbReference type="SUPFAM" id="SSF63748">
    <property type="entry name" value="Tudor/PWWP/MBT"/>
    <property type="match status" value="2"/>
</dbReference>
<dbReference type="Pfam" id="PF00567">
    <property type="entry name" value="TUDOR"/>
    <property type="match status" value="2"/>
</dbReference>
<organism evidence="15 16">
    <name type="scientific">Synaphobranchus kaupii</name>
    <name type="common">Kaup's arrowtooth eel</name>
    <dbReference type="NCBI Taxonomy" id="118154"/>
    <lineage>
        <taxon>Eukaryota</taxon>
        <taxon>Metazoa</taxon>
        <taxon>Chordata</taxon>
        <taxon>Craniata</taxon>
        <taxon>Vertebrata</taxon>
        <taxon>Euteleostomi</taxon>
        <taxon>Actinopterygii</taxon>
        <taxon>Neopterygii</taxon>
        <taxon>Teleostei</taxon>
        <taxon>Anguilliformes</taxon>
        <taxon>Synaphobranchidae</taxon>
        <taxon>Synaphobranchus</taxon>
    </lineage>
</organism>
<dbReference type="GO" id="GO:0005524">
    <property type="term" value="F:ATP binding"/>
    <property type="evidence" value="ECO:0007669"/>
    <property type="project" value="UniProtKB-KW"/>
</dbReference>
<dbReference type="InterPro" id="IPR027417">
    <property type="entry name" value="P-loop_NTPase"/>
</dbReference>
<dbReference type="Proteomes" id="UP001152622">
    <property type="component" value="Chromosome 13"/>
</dbReference>
<dbReference type="EMBL" id="JAINUF010000013">
    <property type="protein sequence ID" value="KAJ8343367.1"/>
    <property type="molecule type" value="Genomic_DNA"/>
</dbReference>
<feature type="compositionally biased region" description="Acidic residues" evidence="13">
    <location>
        <begin position="527"/>
        <end position="536"/>
    </location>
</feature>